<evidence type="ECO:0000256" key="1">
    <source>
        <dbReference type="ARBA" id="ARBA00004479"/>
    </source>
</evidence>
<keyword evidence="14" id="KW-1185">Reference proteome</keyword>
<evidence type="ECO:0000256" key="7">
    <source>
        <dbReference type="ARBA" id="ARBA00022989"/>
    </source>
</evidence>
<evidence type="ECO:0000313" key="14">
    <source>
        <dbReference type="Proteomes" id="UP000467841"/>
    </source>
</evidence>
<keyword evidence="3" id="KW-0433">Leucine-rich repeat</keyword>
<protein>
    <recommendedName>
        <fullName evidence="11">Disease resistance R13L4/SHOC-2-like LRR domain-containing protein</fullName>
    </recommendedName>
</protein>
<dbReference type="EMBL" id="CACVBM020000436">
    <property type="protein sequence ID" value="CAA7019011.1"/>
    <property type="molecule type" value="Genomic_DNA"/>
</dbReference>
<feature type="signal peptide" evidence="10">
    <location>
        <begin position="1"/>
        <end position="28"/>
    </location>
</feature>
<sequence>MTTMSESCMRLHFLLLFLFCCVSPSGFAFFLKNPVVGLVACRPHQIQALTQFKNEFDTRRCNHSDYFNGVWCDNSTGAVTKLGLRDCLTGTLMPNSSLFKLHHLRYLNLSGNNFISSSLPPEFGNLNRLEVLSLSSNGFLGQVPSSFSNLSQLTYLDMSYNEFIGSFPLLTNLSMLQVLQLTNNHFSGVLNPNSSLFKLHQLRFLNLGYNNFSSSLPLELGNLNKLESLSLPSNGFVGQVPTTISNLT</sequence>
<evidence type="ECO:0000256" key="6">
    <source>
        <dbReference type="ARBA" id="ARBA00022737"/>
    </source>
</evidence>
<dbReference type="Pfam" id="PF23598">
    <property type="entry name" value="LRR_14"/>
    <property type="match status" value="1"/>
</dbReference>
<keyword evidence="6" id="KW-0677">Repeat</keyword>
<evidence type="ECO:0000256" key="2">
    <source>
        <dbReference type="ARBA" id="ARBA00009592"/>
    </source>
</evidence>
<keyword evidence="4" id="KW-0812">Transmembrane</keyword>
<evidence type="ECO:0000256" key="5">
    <source>
        <dbReference type="ARBA" id="ARBA00022729"/>
    </source>
</evidence>
<evidence type="ECO:0000313" key="12">
    <source>
        <dbReference type="EMBL" id="CAA7019011.1"/>
    </source>
</evidence>
<evidence type="ECO:0000256" key="3">
    <source>
        <dbReference type="ARBA" id="ARBA00022614"/>
    </source>
</evidence>
<dbReference type="AlphaFoldDB" id="A0A6D2IZZ9"/>
<dbReference type="FunFam" id="3.80.10.10:FF:000041">
    <property type="entry name" value="LRR receptor-like serine/threonine-protein kinase ERECTA"/>
    <property type="match status" value="1"/>
</dbReference>
<evidence type="ECO:0000256" key="8">
    <source>
        <dbReference type="ARBA" id="ARBA00023136"/>
    </source>
</evidence>
<comment type="similarity">
    <text evidence="2">Belongs to the RLP family.</text>
</comment>
<dbReference type="Pfam" id="PF00560">
    <property type="entry name" value="LRR_1"/>
    <property type="match status" value="2"/>
</dbReference>
<evidence type="ECO:0000256" key="4">
    <source>
        <dbReference type="ARBA" id="ARBA00022692"/>
    </source>
</evidence>
<feature type="chain" id="PRO_5036173305" description="Disease resistance R13L4/SHOC-2-like LRR domain-containing protein" evidence="10">
    <location>
        <begin position="29"/>
        <end position="248"/>
    </location>
</feature>
<keyword evidence="9" id="KW-0325">Glycoprotein</keyword>
<organism evidence="13 14">
    <name type="scientific">Microthlaspi erraticum</name>
    <dbReference type="NCBI Taxonomy" id="1685480"/>
    <lineage>
        <taxon>Eukaryota</taxon>
        <taxon>Viridiplantae</taxon>
        <taxon>Streptophyta</taxon>
        <taxon>Embryophyta</taxon>
        <taxon>Tracheophyta</taxon>
        <taxon>Spermatophyta</taxon>
        <taxon>Magnoliopsida</taxon>
        <taxon>eudicotyledons</taxon>
        <taxon>Gunneridae</taxon>
        <taxon>Pentapetalae</taxon>
        <taxon>rosids</taxon>
        <taxon>malvids</taxon>
        <taxon>Brassicales</taxon>
        <taxon>Brassicaceae</taxon>
        <taxon>Coluteocarpeae</taxon>
        <taxon>Microthlaspi</taxon>
    </lineage>
</organism>
<proteinExistence type="inferred from homology"/>
<dbReference type="Proteomes" id="UP000467841">
    <property type="component" value="Unassembled WGS sequence"/>
</dbReference>
<dbReference type="Gene3D" id="3.80.10.10">
    <property type="entry name" value="Ribonuclease Inhibitor"/>
    <property type="match status" value="1"/>
</dbReference>
<dbReference type="PANTHER" id="PTHR48065:SF72">
    <property type="entry name" value="LEUCINE-RICH REPEAT-CONTAINING N-TERMINAL PLANT-TYPE DOMAIN-CONTAINING PROTEIN"/>
    <property type="match status" value="1"/>
</dbReference>
<feature type="domain" description="Disease resistance R13L4/SHOC-2-like LRR" evidence="11">
    <location>
        <begin position="82"/>
        <end position="182"/>
    </location>
</feature>
<reference evidence="13 14" key="1">
    <citation type="submission" date="2020-01" db="EMBL/GenBank/DDBJ databases">
        <authorList>
            <person name="Mishra B."/>
        </authorList>
    </citation>
    <scope>NUCLEOTIDE SEQUENCE [LARGE SCALE GENOMIC DNA]</scope>
</reference>
<dbReference type="InterPro" id="IPR032675">
    <property type="entry name" value="LRR_dom_sf"/>
</dbReference>
<evidence type="ECO:0000256" key="9">
    <source>
        <dbReference type="ARBA" id="ARBA00023180"/>
    </source>
</evidence>
<dbReference type="EMBL" id="CACVBM020001129">
    <property type="protein sequence ID" value="CAA7033143.1"/>
    <property type="molecule type" value="Genomic_DNA"/>
</dbReference>
<evidence type="ECO:0000256" key="10">
    <source>
        <dbReference type="SAM" id="SignalP"/>
    </source>
</evidence>
<keyword evidence="5 10" id="KW-0732">Signal</keyword>
<comment type="subcellular location">
    <subcellularLocation>
        <location evidence="1">Membrane</location>
        <topology evidence="1">Single-pass type I membrane protein</topology>
    </subcellularLocation>
</comment>
<accession>A0A6D2IZZ9</accession>
<gene>
    <name evidence="13" type="ORF">MERR_LOCUS20378</name>
    <name evidence="12" type="ORF">MERR_LOCUS6246</name>
</gene>
<name>A0A6D2IZZ9_9BRAS</name>
<dbReference type="PANTHER" id="PTHR48065">
    <property type="entry name" value="OS10G0469600 PROTEIN"/>
    <property type="match status" value="1"/>
</dbReference>
<dbReference type="InterPro" id="IPR001611">
    <property type="entry name" value="Leu-rich_rpt"/>
</dbReference>
<evidence type="ECO:0000313" key="13">
    <source>
        <dbReference type="EMBL" id="CAA7033143.1"/>
    </source>
</evidence>
<keyword evidence="8" id="KW-0472">Membrane</keyword>
<dbReference type="SUPFAM" id="SSF52058">
    <property type="entry name" value="L domain-like"/>
    <property type="match status" value="1"/>
</dbReference>
<dbReference type="OrthoDB" id="1111677at2759"/>
<keyword evidence="7" id="KW-1133">Transmembrane helix</keyword>
<evidence type="ECO:0000259" key="11">
    <source>
        <dbReference type="Pfam" id="PF23598"/>
    </source>
</evidence>
<dbReference type="InterPro" id="IPR055414">
    <property type="entry name" value="LRR_R13L4/SHOC2-like"/>
</dbReference>
<dbReference type="GO" id="GO:0016020">
    <property type="term" value="C:membrane"/>
    <property type="evidence" value="ECO:0007669"/>
    <property type="project" value="UniProtKB-SubCell"/>
</dbReference>